<dbReference type="Proteomes" id="UP001191004">
    <property type="component" value="Unassembled WGS sequence"/>
</dbReference>
<dbReference type="InterPro" id="IPR004518">
    <property type="entry name" value="MazG-like_dom"/>
</dbReference>
<keyword evidence="3" id="KW-1185">Reference proteome</keyword>
<dbReference type="PIRSF" id="PIRSF006639">
    <property type="entry name" value="UCP006639_pph"/>
    <property type="match status" value="1"/>
</dbReference>
<reference evidence="2 3" key="1">
    <citation type="journal article" date="2018" name="bioRxiv">
        <title>Evidence of independent acquisition and adaption of ultra-small bacteria to human hosts across the highly diverse yet reduced genomes of the phylum Saccharibacteria.</title>
        <authorList>
            <person name="McLean J.S."/>
            <person name="Bor B."/>
            <person name="To T.T."/>
            <person name="Liu Q."/>
            <person name="Kearns K.A."/>
            <person name="Solden L.M."/>
            <person name="Wrighton K.C."/>
            <person name="He X."/>
            <person name="Shi W."/>
        </authorList>
    </citation>
    <scope>NUCLEOTIDE SEQUENCE [LARGE SCALE GENOMIC DNA]</scope>
    <source>
        <strain evidence="2 3">TM7_KMM_G3_1_HOT_351</strain>
    </source>
</reference>
<evidence type="ECO:0000313" key="2">
    <source>
        <dbReference type="EMBL" id="RYC73896.1"/>
    </source>
</evidence>
<sequence length="119" mass="13609">MNFNEYQEKAGKFDTFSYEVFVREGAKVSHLGMLEKVLGLAGESGEACDKIKKLIRDNNGEVSDEKRVELAKELGDVLWYLAMVSKYLGVEFEKVAKMNIEKLQDRFERNKIHGSGDNR</sequence>
<proteinExistence type="predicted"/>
<evidence type="ECO:0000313" key="3">
    <source>
        <dbReference type="Proteomes" id="UP001191004"/>
    </source>
</evidence>
<organism evidence="2 3">
    <name type="scientific">Candidatus Nanosyncoccus nanoralicus</name>
    <dbReference type="NCBI Taxonomy" id="2171996"/>
    <lineage>
        <taxon>Bacteria</taxon>
        <taxon>Candidatus Saccharimonadota</taxon>
        <taxon>Candidatus Nanosyncoccalia</taxon>
        <taxon>Candidatus Nanosyncoccales</taxon>
        <taxon>Candidatus Nanosyncoccaceae</taxon>
        <taxon>Candidatus Nanosyncoccus</taxon>
    </lineage>
</organism>
<comment type="caution">
    <text evidence="2">The sequence shown here is derived from an EMBL/GenBank/DDBJ whole genome shotgun (WGS) entry which is preliminary data.</text>
</comment>
<accession>A0ABY0FKH7</accession>
<evidence type="ECO:0000259" key="1">
    <source>
        <dbReference type="Pfam" id="PF03819"/>
    </source>
</evidence>
<dbReference type="Pfam" id="PF03819">
    <property type="entry name" value="MazG"/>
    <property type="match status" value="1"/>
</dbReference>
<gene>
    <name evidence="2" type="ORF">G3KMM_00123</name>
</gene>
<dbReference type="Gene3D" id="1.10.287.1080">
    <property type="entry name" value="MazG-like"/>
    <property type="match status" value="1"/>
</dbReference>
<feature type="domain" description="NTP pyrophosphohydrolase MazG-like" evidence="1">
    <location>
        <begin position="38"/>
        <end position="106"/>
    </location>
</feature>
<protein>
    <recommendedName>
        <fullName evidence="1">NTP pyrophosphohydrolase MazG-like domain-containing protein</fullName>
    </recommendedName>
</protein>
<dbReference type="InterPro" id="IPR011379">
    <property type="entry name" value="MazG-related_GP37"/>
</dbReference>
<dbReference type="EMBL" id="PRLL01000002">
    <property type="protein sequence ID" value="RYC73896.1"/>
    <property type="molecule type" value="Genomic_DNA"/>
</dbReference>
<dbReference type="SUPFAM" id="SSF101386">
    <property type="entry name" value="all-alpha NTP pyrophosphatases"/>
    <property type="match status" value="1"/>
</dbReference>
<dbReference type="CDD" id="cd11541">
    <property type="entry name" value="NTP-PPase_u4"/>
    <property type="match status" value="1"/>
</dbReference>
<reference evidence="2 3" key="2">
    <citation type="journal article" date="2020" name="Cell Rep.">
        <title>Acquisition and Adaptation of Ultra-small Parasitic Reduced Genome Bacteria to Mammalian Hosts.</title>
        <authorList>
            <person name="McLean J.S."/>
            <person name="Bor B."/>
            <person name="Kerns K.A."/>
            <person name="Liu Q."/>
            <person name="To T.T."/>
            <person name="Solden L."/>
            <person name="Hendrickson E.L."/>
            <person name="Wrighton K."/>
            <person name="Shi W."/>
            <person name="He X."/>
        </authorList>
    </citation>
    <scope>NUCLEOTIDE SEQUENCE [LARGE SCALE GENOMIC DNA]</scope>
    <source>
        <strain evidence="2 3">TM7_KMM_G3_1_HOT_351</strain>
    </source>
</reference>
<name>A0ABY0FKH7_9BACT</name>